<protein>
    <recommendedName>
        <fullName evidence="4">ribonuclease Z</fullName>
        <ecNumber evidence="4">3.1.26.11</ecNumber>
    </recommendedName>
</protein>
<keyword evidence="7" id="KW-0479">Metal-binding</keyword>
<dbReference type="InterPro" id="IPR001279">
    <property type="entry name" value="Metallo-B-lactamas"/>
</dbReference>
<reference evidence="13" key="1">
    <citation type="submission" date="2015-08" db="EMBL/GenBank/DDBJ databases">
        <authorList>
            <person name="Babu N.S."/>
            <person name="Beckwith C.J."/>
            <person name="Beseler K.G."/>
            <person name="Brison A."/>
            <person name="Carone J.V."/>
            <person name="Caskin T.P."/>
            <person name="Diamond M."/>
            <person name="Durham M.E."/>
            <person name="Foxe J.M."/>
            <person name="Go M."/>
            <person name="Henderson B.A."/>
            <person name="Jones I.B."/>
            <person name="McGettigan J.A."/>
            <person name="Micheletti S.J."/>
            <person name="Nasrallah M.E."/>
            <person name="Ortiz D."/>
            <person name="Piller C.R."/>
            <person name="Privatt S.R."/>
            <person name="Schneider S.L."/>
            <person name="Sharp S."/>
            <person name="Smith T.C."/>
            <person name="Stanton J.D."/>
            <person name="Ullery H.E."/>
            <person name="Wilson R.J."/>
            <person name="Serrano M.G."/>
            <person name="Buck G."/>
            <person name="Lee V."/>
            <person name="Wang Y."/>
            <person name="Carvalho R."/>
            <person name="Voegtly L."/>
            <person name="Shi R."/>
            <person name="Duckworth R."/>
            <person name="Johnson A."/>
            <person name="Loviza R."/>
            <person name="Walstead R."/>
            <person name="Shah Z."/>
            <person name="Kiflezghi M."/>
            <person name="Wade K."/>
            <person name="Ball S.L."/>
            <person name="Bradley K.W."/>
            <person name="Asai D.J."/>
            <person name="Bowman C.A."/>
            <person name="Russell D.A."/>
            <person name="Pope W.H."/>
            <person name="Jacobs-Sera D."/>
            <person name="Hendrix R.W."/>
            <person name="Hatfull G.F."/>
        </authorList>
    </citation>
    <scope>NUCLEOTIDE SEQUENCE</scope>
</reference>
<evidence type="ECO:0000313" key="13">
    <source>
        <dbReference type="EMBL" id="JAT76586.1"/>
    </source>
</evidence>
<feature type="compositionally biased region" description="Polar residues" evidence="11">
    <location>
        <begin position="239"/>
        <end position="251"/>
    </location>
</feature>
<dbReference type="GO" id="GO:0005739">
    <property type="term" value="C:mitochondrion"/>
    <property type="evidence" value="ECO:0007669"/>
    <property type="project" value="TreeGrafter"/>
</dbReference>
<comment type="cofactor">
    <cofactor evidence="2">
        <name>Zn(2+)</name>
        <dbReference type="ChEBI" id="CHEBI:29105"/>
    </cofactor>
</comment>
<dbReference type="EC" id="3.1.26.11" evidence="4"/>
<keyword evidence="10" id="KW-0862">Zinc</keyword>
<comment type="similarity">
    <text evidence="3">Belongs to the RNase Z family.</text>
</comment>
<evidence type="ECO:0000256" key="2">
    <source>
        <dbReference type="ARBA" id="ARBA00001947"/>
    </source>
</evidence>
<dbReference type="SMART" id="SM00849">
    <property type="entry name" value="Lactamase_B"/>
    <property type="match status" value="1"/>
</dbReference>
<dbReference type="Pfam" id="PF13691">
    <property type="entry name" value="Lactamase_B_4"/>
    <property type="match status" value="1"/>
</dbReference>
<evidence type="ECO:0000256" key="7">
    <source>
        <dbReference type="ARBA" id="ARBA00022723"/>
    </source>
</evidence>
<evidence type="ECO:0000256" key="8">
    <source>
        <dbReference type="ARBA" id="ARBA00022759"/>
    </source>
</evidence>
<evidence type="ECO:0000256" key="10">
    <source>
        <dbReference type="ARBA" id="ARBA00022833"/>
    </source>
</evidence>
<comment type="catalytic activity">
    <reaction evidence="1">
        <text>Endonucleolytic cleavage of RNA, removing extra 3' nucleotides from tRNA precursor, generating 3' termini of tRNAs. A 3'-hydroxy group is left at the tRNA terminus and a 5'-phosphoryl group is left at the trailer molecule.</text>
        <dbReference type="EC" id="3.1.26.11"/>
    </reaction>
</comment>
<accession>A0A1D2ABI7</accession>
<evidence type="ECO:0000256" key="11">
    <source>
        <dbReference type="SAM" id="MobiDB-lite"/>
    </source>
</evidence>
<sequence length="826" mass="84617">MPGLLLVATPHTGRALRAAPTQHLVLNREPSSQAHNIALRFSAPGSLLLRSPPRRTLAGFVRAMAKDQDLNPANTSAYVQVLGVGADAPSSSPSVLLFFDRQRYLFNMGEGFQRYCVEHRIKLARMSALLLTRVSAATAGGLPGSLLTMADSSAGGLLAGQASMALHGPPGLSALLNAYRTFVNLKDVGLGMQELQHAQPAVANELVTITPFLLTAGEAEGAAAAGGEVSALGAGREGPTSTSDAEVTAGSTREAAGKDGEERAAKRLKPGEPGPGAVACYAAELPDIPGKFQPQKAAALGVPRGPTYGRLVRGESVLSTNGSTITPADVMDPATPGPVVLVVDCPSAAYLPALAASEDLQTFAQGGNKASKVACIVHLTPAGVLALPEYQAWAARFDPGASHILASAAGKAGQPVMRAAAGVQAKLNALDATVFPLQQSLLPSDGAGSERAIPLPGGVAGDNLLRFNLRPVAKRGLDSSEVPEALSAEAVRAELAASPAGEAIAALGPAAAVPGDHPPPCLASAGPRSLEVTFLGTGAAVPSKYRNVTGTLVDCFEAGALLVDCGEGTLGQLERSLGRAGTAALLRRLRGVWISHIHADHHVGLASVLAARAAALGADAPALTVLAPRSLRRALGAYAALEAAPCAWVDVACSVPGAADVPEASAAALARLAADLGLARLVSFRVEHCAHAYGLALEAAAGWKLVFSGDTRPCEAVRDAARGATLLVHEATFEDELAEEALAKNHCTTSEAVDTAAAAGAYRTVLTHFSQRYPKIPVIDANFQGSVGIAFDLMRINLVDLPRLPSLVPKLKLLFAEPEDAGVGDD</sequence>
<dbReference type="GO" id="GO:0042781">
    <property type="term" value="F:3'-tRNA processing endoribonuclease activity"/>
    <property type="evidence" value="ECO:0007669"/>
    <property type="project" value="UniProtKB-EC"/>
</dbReference>
<evidence type="ECO:0000256" key="5">
    <source>
        <dbReference type="ARBA" id="ARBA00022694"/>
    </source>
</evidence>
<dbReference type="SUPFAM" id="SSF56281">
    <property type="entry name" value="Metallo-hydrolase/oxidoreductase"/>
    <property type="match status" value="2"/>
</dbReference>
<evidence type="ECO:0000256" key="3">
    <source>
        <dbReference type="ARBA" id="ARBA00007823"/>
    </source>
</evidence>
<dbReference type="CDD" id="cd07718">
    <property type="entry name" value="RNaseZ_ELAC1_ELAC2-C-term-like_MBL-fold"/>
    <property type="match status" value="1"/>
</dbReference>
<feature type="region of interest" description="Disordered" evidence="11">
    <location>
        <begin position="231"/>
        <end position="271"/>
    </location>
</feature>
<feature type="compositionally biased region" description="Basic and acidic residues" evidence="11">
    <location>
        <begin position="255"/>
        <end position="265"/>
    </location>
</feature>
<dbReference type="PANTHER" id="PTHR12553:SF49">
    <property type="entry name" value="ZINC PHOSPHODIESTERASE ELAC PROTEIN 2"/>
    <property type="match status" value="1"/>
</dbReference>
<dbReference type="GO" id="GO:0046872">
    <property type="term" value="F:metal ion binding"/>
    <property type="evidence" value="ECO:0007669"/>
    <property type="project" value="UniProtKB-KW"/>
</dbReference>
<dbReference type="PANTHER" id="PTHR12553">
    <property type="entry name" value="ZINC PHOSPHODIESTERASE ELAC PROTEIN 2"/>
    <property type="match status" value="1"/>
</dbReference>
<dbReference type="GO" id="GO:1990180">
    <property type="term" value="P:mitochondrial tRNA 3'-end processing"/>
    <property type="evidence" value="ECO:0007669"/>
    <property type="project" value="TreeGrafter"/>
</dbReference>
<evidence type="ECO:0000256" key="1">
    <source>
        <dbReference type="ARBA" id="ARBA00000402"/>
    </source>
</evidence>
<dbReference type="InterPro" id="IPR036866">
    <property type="entry name" value="RibonucZ/Hydroxyglut_hydro"/>
</dbReference>
<dbReference type="Pfam" id="PF12706">
    <property type="entry name" value="Lactamase_B_2"/>
    <property type="match status" value="1"/>
</dbReference>
<keyword evidence="6" id="KW-0540">Nuclease</keyword>
<evidence type="ECO:0000256" key="6">
    <source>
        <dbReference type="ARBA" id="ARBA00022722"/>
    </source>
</evidence>
<evidence type="ECO:0000259" key="12">
    <source>
        <dbReference type="SMART" id="SM00849"/>
    </source>
</evidence>
<evidence type="ECO:0000256" key="4">
    <source>
        <dbReference type="ARBA" id="ARBA00012477"/>
    </source>
</evidence>
<name>A0A1D2ABI7_AUXPR</name>
<dbReference type="InterPro" id="IPR047151">
    <property type="entry name" value="RNZ2-like"/>
</dbReference>
<gene>
    <name evidence="13" type="ORF">g.2462</name>
</gene>
<keyword evidence="8" id="KW-0255">Endonuclease</keyword>
<evidence type="ECO:0000256" key="9">
    <source>
        <dbReference type="ARBA" id="ARBA00022801"/>
    </source>
</evidence>
<keyword evidence="9" id="KW-0378">Hydrolase</keyword>
<organism evidence="13">
    <name type="scientific">Auxenochlorella protothecoides</name>
    <name type="common">Green microalga</name>
    <name type="synonym">Chlorella protothecoides</name>
    <dbReference type="NCBI Taxonomy" id="3075"/>
    <lineage>
        <taxon>Eukaryota</taxon>
        <taxon>Viridiplantae</taxon>
        <taxon>Chlorophyta</taxon>
        <taxon>core chlorophytes</taxon>
        <taxon>Trebouxiophyceae</taxon>
        <taxon>Chlorellales</taxon>
        <taxon>Chlorellaceae</taxon>
        <taxon>Auxenochlorella</taxon>
    </lineage>
</organism>
<keyword evidence="5" id="KW-0819">tRNA processing</keyword>
<dbReference type="EMBL" id="GDKF01002036">
    <property type="protein sequence ID" value="JAT76586.1"/>
    <property type="molecule type" value="Transcribed_RNA"/>
</dbReference>
<feature type="domain" description="Metallo-beta-lactamase" evidence="12">
    <location>
        <begin position="547"/>
        <end position="746"/>
    </location>
</feature>
<dbReference type="Gene3D" id="3.60.15.10">
    <property type="entry name" value="Ribonuclease Z/Hydroxyacylglutathione hydrolase-like"/>
    <property type="match status" value="2"/>
</dbReference>
<proteinExistence type="inferred from homology"/>
<dbReference type="InterPro" id="IPR027794">
    <property type="entry name" value="tRNase_Z_dom"/>
</dbReference>
<dbReference type="AlphaFoldDB" id="A0A1D2ABI7"/>